<feature type="domain" description="Sm" evidence="4">
    <location>
        <begin position="111"/>
        <end position="164"/>
    </location>
</feature>
<evidence type="ECO:0000313" key="6">
    <source>
        <dbReference type="Proteomes" id="UP001058974"/>
    </source>
</evidence>
<evidence type="ECO:0000256" key="3">
    <source>
        <dbReference type="ARBA" id="ARBA00041356"/>
    </source>
</evidence>
<reference evidence="5 6" key="1">
    <citation type="journal article" date="2022" name="Nat. Genet.">
        <title>Improved pea reference genome and pan-genome highlight genomic features and evolutionary characteristics.</title>
        <authorList>
            <person name="Yang T."/>
            <person name="Liu R."/>
            <person name="Luo Y."/>
            <person name="Hu S."/>
            <person name="Wang D."/>
            <person name="Wang C."/>
            <person name="Pandey M.K."/>
            <person name="Ge S."/>
            <person name="Xu Q."/>
            <person name="Li N."/>
            <person name="Li G."/>
            <person name="Huang Y."/>
            <person name="Saxena R.K."/>
            <person name="Ji Y."/>
            <person name="Li M."/>
            <person name="Yan X."/>
            <person name="He Y."/>
            <person name="Liu Y."/>
            <person name="Wang X."/>
            <person name="Xiang C."/>
            <person name="Varshney R.K."/>
            <person name="Ding H."/>
            <person name="Gao S."/>
            <person name="Zong X."/>
        </authorList>
    </citation>
    <scope>NUCLEOTIDE SEQUENCE [LARGE SCALE GENOMIC DNA]</scope>
    <source>
        <strain evidence="5 6">cv. Zhongwan 6</strain>
    </source>
</reference>
<comment type="caution">
    <text evidence="5">The sequence shown here is derived from an EMBL/GenBank/DDBJ whole genome shotgun (WGS) entry which is preliminary data.</text>
</comment>
<dbReference type="GO" id="GO:0034719">
    <property type="term" value="C:SMN-Sm protein complex"/>
    <property type="evidence" value="ECO:0007669"/>
    <property type="project" value="TreeGrafter"/>
</dbReference>
<dbReference type="Gene3D" id="2.30.30.100">
    <property type="match status" value="1"/>
</dbReference>
<evidence type="ECO:0000256" key="1">
    <source>
        <dbReference type="ARBA" id="ARBA00006850"/>
    </source>
</evidence>
<dbReference type="PANTHER" id="PTHR10553:SF2">
    <property type="entry name" value="SMALL NUCLEAR RIBONUCLEOPROTEIN G"/>
    <property type="match status" value="1"/>
</dbReference>
<accession>A0A9D4Y9Z0</accession>
<dbReference type="GO" id="GO:0097526">
    <property type="term" value="C:spliceosomal tri-snRNP complex"/>
    <property type="evidence" value="ECO:0007669"/>
    <property type="project" value="TreeGrafter"/>
</dbReference>
<keyword evidence="6" id="KW-1185">Reference proteome</keyword>
<sequence>MGSIVLCVVCEQVLLWWPVQFQVQVGFVAGWLNDATNVIQTCFGSVFLMVAQVHGKVILHLGYVAHYAVQVSCVSIEIVGVCMSHMLSLLLAADMVRPAARFEEIHGQTASNQAECKSYDCWYSCGFDQFMNLVVDNTVEVNGNEKNDIGMVVIRGNSVVTVEALEPVNRSI</sequence>
<dbReference type="Pfam" id="PF01423">
    <property type="entry name" value="LSM"/>
    <property type="match status" value="1"/>
</dbReference>
<dbReference type="SMART" id="SM00651">
    <property type="entry name" value="Sm"/>
    <property type="match status" value="1"/>
</dbReference>
<comment type="similarity">
    <text evidence="1">Belongs to the snRNP Sm proteins family.</text>
</comment>
<gene>
    <name evidence="5" type="ORF">KIW84_022129</name>
</gene>
<dbReference type="PANTHER" id="PTHR10553">
    <property type="entry name" value="SMALL NUCLEAR RIBONUCLEOPROTEIN"/>
    <property type="match status" value="1"/>
</dbReference>
<dbReference type="EMBL" id="JAMSHJ010000002">
    <property type="protein sequence ID" value="KAI5435602.1"/>
    <property type="molecule type" value="Genomic_DNA"/>
</dbReference>
<evidence type="ECO:0000256" key="2">
    <source>
        <dbReference type="ARBA" id="ARBA00023274"/>
    </source>
</evidence>
<evidence type="ECO:0000259" key="4">
    <source>
        <dbReference type="SMART" id="SM00651"/>
    </source>
</evidence>
<dbReference type="InterPro" id="IPR001163">
    <property type="entry name" value="Sm_dom_euk/arc"/>
</dbReference>
<dbReference type="GO" id="GO:0071004">
    <property type="term" value="C:U2-type prespliceosome"/>
    <property type="evidence" value="ECO:0007669"/>
    <property type="project" value="TreeGrafter"/>
</dbReference>
<dbReference type="InterPro" id="IPR010920">
    <property type="entry name" value="LSM_dom_sf"/>
</dbReference>
<evidence type="ECO:0000313" key="5">
    <source>
        <dbReference type="EMBL" id="KAI5435602.1"/>
    </source>
</evidence>
<dbReference type="GO" id="GO:0003723">
    <property type="term" value="F:RNA binding"/>
    <property type="evidence" value="ECO:0007669"/>
    <property type="project" value="TreeGrafter"/>
</dbReference>
<protein>
    <recommendedName>
        <fullName evidence="3">Sm protein G</fullName>
    </recommendedName>
</protein>
<dbReference type="GO" id="GO:0005682">
    <property type="term" value="C:U5 snRNP"/>
    <property type="evidence" value="ECO:0007669"/>
    <property type="project" value="TreeGrafter"/>
</dbReference>
<dbReference type="AlphaFoldDB" id="A0A9D4Y9Z0"/>
<dbReference type="GO" id="GO:0005685">
    <property type="term" value="C:U1 snRNP"/>
    <property type="evidence" value="ECO:0007669"/>
    <property type="project" value="TreeGrafter"/>
</dbReference>
<dbReference type="InterPro" id="IPR044641">
    <property type="entry name" value="Lsm7/SmG-like"/>
</dbReference>
<dbReference type="GO" id="GO:0071011">
    <property type="term" value="C:precatalytic spliceosome"/>
    <property type="evidence" value="ECO:0007669"/>
    <property type="project" value="TreeGrafter"/>
</dbReference>
<organism evidence="5 6">
    <name type="scientific">Pisum sativum</name>
    <name type="common">Garden pea</name>
    <name type="synonym">Lathyrus oleraceus</name>
    <dbReference type="NCBI Taxonomy" id="3888"/>
    <lineage>
        <taxon>Eukaryota</taxon>
        <taxon>Viridiplantae</taxon>
        <taxon>Streptophyta</taxon>
        <taxon>Embryophyta</taxon>
        <taxon>Tracheophyta</taxon>
        <taxon>Spermatophyta</taxon>
        <taxon>Magnoliopsida</taxon>
        <taxon>eudicotyledons</taxon>
        <taxon>Gunneridae</taxon>
        <taxon>Pentapetalae</taxon>
        <taxon>rosids</taxon>
        <taxon>fabids</taxon>
        <taxon>Fabales</taxon>
        <taxon>Fabaceae</taxon>
        <taxon>Papilionoideae</taxon>
        <taxon>50 kb inversion clade</taxon>
        <taxon>NPAAA clade</taxon>
        <taxon>Hologalegina</taxon>
        <taxon>IRL clade</taxon>
        <taxon>Fabeae</taxon>
        <taxon>Lathyrus</taxon>
    </lineage>
</organism>
<name>A0A9D4Y9Z0_PEA</name>
<dbReference type="GO" id="GO:0005689">
    <property type="term" value="C:U12-type spliceosomal complex"/>
    <property type="evidence" value="ECO:0007669"/>
    <property type="project" value="TreeGrafter"/>
</dbReference>
<keyword evidence="2" id="KW-0687">Ribonucleoprotein</keyword>
<proteinExistence type="inferred from homology"/>
<dbReference type="GO" id="GO:0000398">
    <property type="term" value="P:mRNA splicing, via spliceosome"/>
    <property type="evidence" value="ECO:0007669"/>
    <property type="project" value="TreeGrafter"/>
</dbReference>
<dbReference type="GO" id="GO:0005687">
    <property type="term" value="C:U4 snRNP"/>
    <property type="evidence" value="ECO:0007669"/>
    <property type="project" value="TreeGrafter"/>
</dbReference>
<dbReference type="Gramene" id="Psat02G0212900-T1">
    <property type="protein sequence ID" value="KAI5435602.1"/>
    <property type="gene ID" value="KIW84_022129"/>
</dbReference>
<dbReference type="SUPFAM" id="SSF50182">
    <property type="entry name" value="Sm-like ribonucleoproteins"/>
    <property type="match status" value="1"/>
</dbReference>
<dbReference type="GO" id="GO:0071013">
    <property type="term" value="C:catalytic step 2 spliceosome"/>
    <property type="evidence" value="ECO:0007669"/>
    <property type="project" value="TreeGrafter"/>
</dbReference>
<dbReference type="GO" id="GO:0005686">
    <property type="term" value="C:U2 snRNP"/>
    <property type="evidence" value="ECO:0007669"/>
    <property type="project" value="TreeGrafter"/>
</dbReference>
<dbReference type="GO" id="GO:0043186">
    <property type="term" value="C:P granule"/>
    <property type="evidence" value="ECO:0007669"/>
    <property type="project" value="TreeGrafter"/>
</dbReference>
<dbReference type="Proteomes" id="UP001058974">
    <property type="component" value="Chromosome 2"/>
</dbReference>